<dbReference type="Proteomes" id="UP000254603">
    <property type="component" value="Unassembled WGS sequence"/>
</dbReference>
<name>A0A378XHN3_9BURK</name>
<keyword evidence="5" id="KW-1185">Reference proteome</keyword>
<sequence length="163" mass="17395">MKLTFLSSGLLALTLSSALGLGLAQGISTTTTVTDCVIQEVLPGNAMTGAFVTFNHQGEAVEIVDSLIPSVSDQVELHQMDMVDNVMTMGPLQDTTLTTGQRFFRKGGDHIMIMNIAEDSIPQIGDTHTMTFTFSNGTTATCDALVKSLDDVMKEHAASKMAH</sequence>
<dbReference type="RefSeq" id="WP_018573542.1">
    <property type="nucleotide sequence ID" value="NZ_CP065725.1"/>
</dbReference>
<feature type="chain" id="PRO_5016945311" evidence="1">
    <location>
        <begin position="25"/>
        <end position="163"/>
    </location>
</feature>
<dbReference type="STRING" id="1122619.GCA_000373745_00362"/>
<feature type="signal peptide" evidence="1">
    <location>
        <begin position="1"/>
        <end position="24"/>
    </location>
</feature>
<reference evidence="3 4" key="1">
    <citation type="submission" date="2018-06" db="EMBL/GenBank/DDBJ databases">
        <authorList>
            <consortium name="Pathogen Informatics"/>
            <person name="Doyle S."/>
        </authorList>
    </citation>
    <scope>NUCLEOTIDE SEQUENCE [LARGE SCALE GENOMIC DNA]</scope>
    <source>
        <strain evidence="3 4">NCTC11997</strain>
    </source>
</reference>
<dbReference type="Proteomes" id="UP000594903">
    <property type="component" value="Chromosome"/>
</dbReference>
<dbReference type="EMBL" id="UGSB01000001">
    <property type="protein sequence ID" value="SUA56154.1"/>
    <property type="molecule type" value="Genomic_DNA"/>
</dbReference>
<dbReference type="Gene3D" id="2.60.40.1890">
    <property type="entry name" value="PCu(A)C copper chaperone"/>
    <property type="match status" value="1"/>
</dbReference>
<dbReference type="InterPro" id="IPR036182">
    <property type="entry name" value="PCuAC_sf"/>
</dbReference>
<dbReference type="OrthoDB" id="9796962at2"/>
<dbReference type="AlphaFoldDB" id="A0A378XHN3"/>
<dbReference type="InterPro" id="IPR007410">
    <property type="entry name" value="LpqE-like"/>
</dbReference>
<proteinExistence type="predicted"/>
<evidence type="ECO:0000313" key="5">
    <source>
        <dbReference type="Proteomes" id="UP000594903"/>
    </source>
</evidence>
<keyword evidence="1" id="KW-0732">Signal</keyword>
<accession>A0A378XHN3</accession>
<evidence type="ECO:0000313" key="4">
    <source>
        <dbReference type="Proteomes" id="UP000254603"/>
    </source>
</evidence>
<gene>
    <name evidence="2" type="ORF">I6G29_09710</name>
    <name evidence="3" type="ORF">NCTC11997_02009</name>
</gene>
<reference evidence="2 5" key="2">
    <citation type="submission" date="2020-12" db="EMBL/GenBank/DDBJ databases">
        <title>FDA dAtabase for Regulatory Grade micrObial Sequences (FDA-ARGOS): Supporting development and validation of Infectious Disease Dx tests.</title>
        <authorList>
            <person name="Sproer C."/>
            <person name="Gronow S."/>
            <person name="Severitt S."/>
            <person name="Schroder I."/>
            <person name="Tallon L."/>
            <person name="Sadzewicz L."/>
            <person name="Zhao X."/>
            <person name="Boylan J."/>
            <person name="Ott S."/>
            <person name="Bowen H."/>
            <person name="Vavikolanu K."/>
            <person name="Mehta A."/>
            <person name="Aluvathingal J."/>
            <person name="Nadendla S."/>
            <person name="Lowell S."/>
            <person name="Myers T."/>
            <person name="Yan Y."/>
            <person name="Sichtig H."/>
        </authorList>
    </citation>
    <scope>NUCLEOTIDE SEQUENCE [LARGE SCALE GENOMIC DNA]</scope>
    <source>
        <strain evidence="2 5">FDAARGOS_872</strain>
    </source>
</reference>
<dbReference type="EMBL" id="CP065725">
    <property type="protein sequence ID" value="QPT39434.1"/>
    <property type="molecule type" value="Genomic_DNA"/>
</dbReference>
<protein>
    <submittedName>
        <fullName evidence="2">Copper chaperone PCu(A)C</fullName>
    </submittedName>
    <submittedName>
        <fullName evidence="3">Uncharacterized protein conserved in bacteria</fullName>
    </submittedName>
</protein>
<dbReference type="Pfam" id="PF04314">
    <property type="entry name" value="PCuAC"/>
    <property type="match status" value="1"/>
</dbReference>
<evidence type="ECO:0000256" key="1">
    <source>
        <dbReference type="SAM" id="SignalP"/>
    </source>
</evidence>
<dbReference type="SUPFAM" id="SSF110087">
    <property type="entry name" value="DR1885-like metal-binding protein"/>
    <property type="match status" value="1"/>
</dbReference>
<evidence type="ECO:0000313" key="3">
    <source>
        <dbReference type="EMBL" id="SUA56154.1"/>
    </source>
</evidence>
<dbReference type="InterPro" id="IPR058248">
    <property type="entry name" value="Lxx211020-like"/>
</dbReference>
<dbReference type="PANTHER" id="PTHR36302">
    <property type="entry name" value="BLR7088 PROTEIN"/>
    <property type="match status" value="1"/>
</dbReference>
<evidence type="ECO:0000313" key="2">
    <source>
        <dbReference type="EMBL" id="QPT39434.1"/>
    </source>
</evidence>
<dbReference type="PANTHER" id="PTHR36302:SF1">
    <property type="entry name" value="COPPER CHAPERONE PCU(A)C"/>
    <property type="match status" value="1"/>
</dbReference>
<organism evidence="3 4">
    <name type="scientific">Oligella ureolytica</name>
    <dbReference type="NCBI Taxonomy" id="90244"/>
    <lineage>
        <taxon>Bacteria</taxon>
        <taxon>Pseudomonadati</taxon>
        <taxon>Pseudomonadota</taxon>
        <taxon>Betaproteobacteria</taxon>
        <taxon>Burkholderiales</taxon>
        <taxon>Alcaligenaceae</taxon>
        <taxon>Oligella</taxon>
    </lineage>
</organism>